<keyword evidence="1" id="KW-0328">Glycosyltransferase</keyword>
<keyword evidence="2" id="KW-0808">Transferase</keyword>
<protein>
    <recommendedName>
        <fullName evidence="4">Glycosyl transferase family 1 domain-containing protein</fullName>
    </recommendedName>
</protein>
<keyword evidence="6" id="KW-1185">Reference proteome</keyword>
<sequence>MSQHVNTREALAPPPVTPKAASARTLSSPHGARLRALVIAHDARAKGGVNNFLRIMRRKMRRRVDVSRFANGRRHKEQGKVATMKRLAYDYLRFAVLLTRRRFDVVHLNPTLDLSSLPREMAFAWIAKLVQPKAKVLLFYRGWDWKALEAIQASGWKRRAFQATHGRVDRVLLLSSGFKDALVVEGVGARKIHVVSTMFEGDKLRPVLERLPVKDPQMLVFMSRFLPAKGGAATIEAFAQVAGDFPRARLCMAGDGPDMPRLRALAHELGLEHRIDFVGYVGGETKMELLARARLFVLPTAHPEGMPNAVLEAMAAGDVIITTPIGGITDAVEDGLNGSLLRSPDAQSVAREIRRYFEDPQLAAAIGARNREKAWRLWESGVVADRIAEHYVDLARERVD</sequence>
<dbReference type="Pfam" id="PF00534">
    <property type="entry name" value="Glycos_transf_1"/>
    <property type="match status" value="1"/>
</dbReference>
<dbReference type="InterPro" id="IPR001296">
    <property type="entry name" value="Glyco_trans_1"/>
</dbReference>
<feature type="region of interest" description="Disordered" evidence="3">
    <location>
        <begin position="1"/>
        <end position="28"/>
    </location>
</feature>
<reference evidence="6" key="1">
    <citation type="submission" date="2018-05" db="EMBL/GenBank/DDBJ databases">
        <authorList>
            <person name="Li X."/>
        </authorList>
    </citation>
    <scope>NUCLEOTIDE SEQUENCE [LARGE SCALE GENOMIC DNA]</scope>
    <source>
        <strain evidence="6">YIM 73061</strain>
    </source>
</reference>
<dbReference type="SUPFAM" id="SSF53756">
    <property type="entry name" value="UDP-Glycosyltransferase/glycogen phosphorylase"/>
    <property type="match status" value="1"/>
</dbReference>
<evidence type="ECO:0000259" key="4">
    <source>
        <dbReference type="Pfam" id="PF00534"/>
    </source>
</evidence>
<dbReference type="PANTHER" id="PTHR12526">
    <property type="entry name" value="GLYCOSYLTRANSFERASE"/>
    <property type="match status" value="1"/>
</dbReference>
<dbReference type="GO" id="GO:0016757">
    <property type="term" value="F:glycosyltransferase activity"/>
    <property type="evidence" value="ECO:0007669"/>
    <property type="project" value="UniProtKB-KW"/>
</dbReference>
<evidence type="ECO:0000313" key="6">
    <source>
        <dbReference type="Proteomes" id="UP000249725"/>
    </source>
</evidence>
<dbReference type="PANTHER" id="PTHR12526:SF510">
    <property type="entry name" value="D-INOSITOL 3-PHOSPHATE GLYCOSYLTRANSFERASE"/>
    <property type="match status" value="1"/>
</dbReference>
<dbReference type="CDD" id="cd03801">
    <property type="entry name" value="GT4_PimA-like"/>
    <property type="match status" value="1"/>
</dbReference>
<organism evidence="5 6">
    <name type="scientific">Phenylobacterium deserti</name>
    <dbReference type="NCBI Taxonomy" id="1914756"/>
    <lineage>
        <taxon>Bacteria</taxon>
        <taxon>Pseudomonadati</taxon>
        <taxon>Pseudomonadota</taxon>
        <taxon>Alphaproteobacteria</taxon>
        <taxon>Caulobacterales</taxon>
        <taxon>Caulobacteraceae</taxon>
        <taxon>Phenylobacterium</taxon>
    </lineage>
</organism>
<feature type="domain" description="Glycosyl transferase family 1" evidence="4">
    <location>
        <begin position="214"/>
        <end position="372"/>
    </location>
</feature>
<dbReference type="Gene3D" id="3.40.50.2000">
    <property type="entry name" value="Glycogen Phosphorylase B"/>
    <property type="match status" value="2"/>
</dbReference>
<evidence type="ECO:0000313" key="5">
    <source>
        <dbReference type="EMBL" id="RAK58145.1"/>
    </source>
</evidence>
<dbReference type="OrthoDB" id="9783380at2"/>
<proteinExistence type="predicted"/>
<accession>A0A328AVA3</accession>
<dbReference type="Proteomes" id="UP000249725">
    <property type="component" value="Unassembled WGS sequence"/>
</dbReference>
<gene>
    <name evidence="5" type="ORF">DJ018_09640</name>
</gene>
<evidence type="ECO:0000256" key="2">
    <source>
        <dbReference type="ARBA" id="ARBA00022679"/>
    </source>
</evidence>
<comment type="caution">
    <text evidence="5">The sequence shown here is derived from an EMBL/GenBank/DDBJ whole genome shotgun (WGS) entry which is preliminary data.</text>
</comment>
<name>A0A328AVA3_9CAUL</name>
<dbReference type="RefSeq" id="WP_111514595.1">
    <property type="nucleotide sequence ID" value="NZ_QFYR01000001.1"/>
</dbReference>
<dbReference type="AlphaFoldDB" id="A0A328AVA3"/>
<evidence type="ECO:0000256" key="3">
    <source>
        <dbReference type="SAM" id="MobiDB-lite"/>
    </source>
</evidence>
<evidence type="ECO:0000256" key="1">
    <source>
        <dbReference type="ARBA" id="ARBA00022676"/>
    </source>
</evidence>
<dbReference type="EMBL" id="QFYR01000001">
    <property type="protein sequence ID" value="RAK58145.1"/>
    <property type="molecule type" value="Genomic_DNA"/>
</dbReference>